<evidence type="ECO:0000313" key="3">
    <source>
        <dbReference type="EMBL" id="SDQ28684.1"/>
    </source>
</evidence>
<organism evidence="3 4">
    <name type="scientific">Leucobacter chromiiresistens</name>
    <dbReference type="NCBI Taxonomy" id="1079994"/>
    <lineage>
        <taxon>Bacteria</taxon>
        <taxon>Bacillati</taxon>
        <taxon>Actinomycetota</taxon>
        <taxon>Actinomycetes</taxon>
        <taxon>Micrococcales</taxon>
        <taxon>Microbacteriaceae</taxon>
        <taxon>Leucobacter</taxon>
    </lineage>
</organism>
<dbReference type="InterPro" id="IPR041098">
    <property type="entry name" value="Rv2175c_C"/>
</dbReference>
<protein>
    <submittedName>
        <fullName evidence="3">Uncharacterized protein</fullName>
    </submittedName>
</protein>
<dbReference type="GO" id="GO:0003677">
    <property type="term" value="F:DNA binding"/>
    <property type="evidence" value="ECO:0007669"/>
    <property type="project" value="InterPro"/>
</dbReference>
<dbReference type="STRING" id="1079994.SAMN04488565_1906"/>
<feature type="domain" description="Rv2175c C-terminal" evidence="1">
    <location>
        <begin position="87"/>
        <end position="140"/>
    </location>
</feature>
<accession>A0A1H0ZMV7</accession>
<dbReference type="InterPro" id="IPR048576">
    <property type="entry name" value="Rv2175c_wHTH"/>
</dbReference>
<dbReference type="EMBL" id="FNKB01000001">
    <property type="protein sequence ID" value="SDQ28684.1"/>
    <property type="molecule type" value="Genomic_DNA"/>
</dbReference>
<dbReference type="eggNOG" id="ENOG5032W34">
    <property type="taxonomic scope" value="Bacteria"/>
</dbReference>
<feature type="domain" description="DNA-binding protein Rv2175c wHTH" evidence="2">
    <location>
        <begin position="34"/>
        <end position="79"/>
    </location>
</feature>
<evidence type="ECO:0000313" key="4">
    <source>
        <dbReference type="Proteomes" id="UP000182690"/>
    </source>
</evidence>
<gene>
    <name evidence="3" type="ORF">SAMN04488565_1906</name>
</gene>
<dbReference type="AlphaFoldDB" id="A0A1H0ZMV7"/>
<sequence>MMRAGRGRIALAGTRWQSGTVAENTASDRSPLTTAPMLSVAELVDRLGITPGRLHRLIEDHVLASVRIDGAVRVPAEFLQGDEPLPSLRGTLLVLNDAGFSEEEAVLWMLSVNEELGERPIDSLQSGRKSAVRRATQALAF</sequence>
<dbReference type="Proteomes" id="UP000182690">
    <property type="component" value="Unassembled WGS sequence"/>
</dbReference>
<proteinExistence type="predicted"/>
<evidence type="ECO:0000259" key="2">
    <source>
        <dbReference type="Pfam" id="PF21531"/>
    </source>
</evidence>
<evidence type="ECO:0000259" key="1">
    <source>
        <dbReference type="Pfam" id="PF18367"/>
    </source>
</evidence>
<dbReference type="Pfam" id="PF18367">
    <property type="entry name" value="Rv2175c_C"/>
    <property type="match status" value="1"/>
</dbReference>
<name>A0A1H0ZMV7_9MICO</name>
<reference evidence="3 4" key="1">
    <citation type="submission" date="2016-10" db="EMBL/GenBank/DDBJ databases">
        <authorList>
            <person name="de Groot N.N."/>
        </authorList>
    </citation>
    <scope>NUCLEOTIDE SEQUENCE [LARGE SCALE GENOMIC DNA]</scope>
    <source>
        <strain evidence="3 4">DSM 22788</strain>
    </source>
</reference>
<dbReference type="Pfam" id="PF21531">
    <property type="entry name" value="Rv2175c_wHTH"/>
    <property type="match status" value="1"/>
</dbReference>